<dbReference type="AlphaFoldDB" id="A0AAV3PJ38"/>
<proteinExistence type="predicted"/>
<evidence type="ECO:0000313" key="1">
    <source>
        <dbReference type="EMBL" id="GAA0151016.1"/>
    </source>
</evidence>
<accession>A0AAV3PJ38</accession>
<protein>
    <submittedName>
        <fullName evidence="1">Uncharacterized protein</fullName>
    </submittedName>
</protein>
<name>A0AAV3PJ38_LITER</name>
<dbReference type="EMBL" id="BAABME010001700">
    <property type="protein sequence ID" value="GAA0151016.1"/>
    <property type="molecule type" value="Genomic_DNA"/>
</dbReference>
<organism evidence="1 2">
    <name type="scientific">Lithospermum erythrorhizon</name>
    <name type="common">Purple gromwell</name>
    <name type="synonym">Lithospermum officinale var. erythrorhizon</name>
    <dbReference type="NCBI Taxonomy" id="34254"/>
    <lineage>
        <taxon>Eukaryota</taxon>
        <taxon>Viridiplantae</taxon>
        <taxon>Streptophyta</taxon>
        <taxon>Embryophyta</taxon>
        <taxon>Tracheophyta</taxon>
        <taxon>Spermatophyta</taxon>
        <taxon>Magnoliopsida</taxon>
        <taxon>eudicotyledons</taxon>
        <taxon>Gunneridae</taxon>
        <taxon>Pentapetalae</taxon>
        <taxon>asterids</taxon>
        <taxon>lamiids</taxon>
        <taxon>Boraginales</taxon>
        <taxon>Boraginaceae</taxon>
        <taxon>Boraginoideae</taxon>
        <taxon>Lithospermeae</taxon>
        <taxon>Lithospermum</taxon>
    </lineage>
</organism>
<keyword evidence="2" id="KW-1185">Reference proteome</keyword>
<dbReference type="Proteomes" id="UP001454036">
    <property type="component" value="Unassembled WGS sequence"/>
</dbReference>
<gene>
    <name evidence="1" type="ORF">LIER_09827</name>
</gene>
<reference evidence="1 2" key="1">
    <citation type="submission" date="2024-01" db="EMBL/GenBank/DDBJ databases">
        <title>The complete chloroplast genome sequence of Lithospermum erythrorhizon: insights into the phylogenetic relationship among Boraginaceae species and the maternal lineages of purple gromwells.</title>
        <authorList>
            <person name="Okada T."/>
            <person name="Watanabe K."/>
        </authorList>
    </citation>
    <scope>NUCLEOTIDE SEQUENCE [LARGE SCALE GENOMIC DNA]</scope>
</reference>
<sequence>MRDGGKNQIPDLWVSLFEVQRRSLKGRVTKVESDSKQLVNAVKGGSGVPIDIEVVHWDHRGVPKLSG</sequence>
<evidence type="ECO:0000313" key="2">
    <source>
        <dbReference type="Proteomes" id="UP001454036"/>
    </source>
</evidence>
<comment type="caution">
    <text evidence="1">The sequence shown here is derived from an EMBL/GenBank/DDBJ whole genome shotgun (WGS) entry which is preliminary data.</text>
</comment>